<comment type="caution">
    <text evidence="3">The sequence shown here is derived from an EMBL/GenBank/DDBJ whole genome shotgun (WGS) entry which is preliminary data.</text>
</comment>
<evidence type="ECO:0000256" key="1">
    <source>
        <dbReference type="SAM" id="MobiDB-lite"/>
    </source>
</evidence>
<dbReference type="EMBL" id="JAAHFQ010000899">
    <property type="protein sequence ID" value="NER31680.1"/>
    <property type="molecule type" value="Genomic_DNA"/>
</dbReference>
<sequence length="468" mass="52376">MSESPVSESPVSESPVSESPASEPTETTSATAQGLATEGEAQPSAEETENNSPIEIERFFIETEEQFTREYESYLGLEETQIVSINQARDVLRQVEGLPGMKSALIYARFVSPEGEQEETSDKENHELELLVVTSSEQPIRKKTGIKRKQVLKVAREFRSTVTNRVNIGGYISSSKQLRKLLVEPMEGILQQRGIQNLIFSMDGGLRSVAVAALFDGEQFLIEQYSISLIPSLSLTNTRYRDIKDSRVLAMGAEKFTDKRHKSLPAVPLELSMITEQFWQGKSFIDDDFTRNNLQYQRRAQPFEIIHLATHADFRPGTPNNSYIQLWDTKLTLNELPNMSWNRPKVDLLVLSACRTALGNEEAELGFSGLAVKAGVKSSMGSLWYVSDEATLGLMAKFYQQLNSTGLKAEAIRKAQLAMLNGEVKLNNGQLSIDDVTLTLPPEISQPGKRQMRHPYYWAGFTLVGNPW</sequence>
<dbReference type="InterPro" id="IPR024983">
    <property type="entry name" value="CHAT_dom"/>
</dbReference>
<feature type="compositionally biased region" description="Low complexity" evidence="1">
    <location>
        <begin position="1"/>
        <end position="32"/>
    </location>
</feature>
<dbReference type="AlphaFoldDB" id="A0A6B3NIW6"/>
<evidence type="ECO:0000313" key="3">
    <source>
        <dbReference type="EMBL" id="NER31680.1"/>
    </source>
</evidence>
<gene>
    <name evidence="3" type="ORF">F6J89_29730</name>
</gene>
<reference evidence="3" key="1">
    <citation type="submission" date="2019-11" db="EMBL/GenBank/DDBJ databases">
        <title>Genomic insights into an expanded diversity of filamentous marine cyanobacteria reveals the extraordinary biosynthetic potential of Moorea and Okeania.</title>
        <authorList>
            <person name="Ferreira Leao T."/>
            <person name="Wang M."/>
            <person name="Moss N."/>
            <person name="Da Silva R."/>
            <person name="Sanders J."/>
            <person name="Nurk S."/>
            <person name="Gurevich A."/>
            <person name="Humphrey G."/>
            <person name="Reher R."/>
            <person name="Zhu Q."/>
            <person name="Belda-Ferre P."/>
            <person name="Glukhov E."/>
            <person name="Rex R."/>
            <person name="Dorrestein P.C."/>
            <person name="Knight R."/>
            <person name="Pevzner P."/>
            <person name="Gerwick W.H."/>
            <person name="Gerwick L."/>
        </authorList>
    </citation>
    <scope>NUCLEOTIDE SEQUENCE</scope>
    <source>
        <strain evidence="3">SIO1C4</strain>
    </source>
</reference>
<feature type="region of interest" description="Disordered" evidence="1">
    <location>
        <begin position="1"/>
        <end position="54"/>
    </location>
</feature>
<dbReference type="Pfam" id="PF12770">
    <property type="entry name" value="CHAT"/>
    <property type="match status" value="1"/>
</dbReference>
<accession>A0A6B3NIW6</accession>
<protein>
    <submittedName>
        <fullName evidence="3">CHAT domain-containing protein</fullName>
    </submittedName>
</protein>
<evidence type="ECO:0000259" key="2">
    <source>
        <dbReference type="Pfam" id="PF12770"/>
    </source>
</evidence>
<proteinExistence type="predicted"/>
<name>A0A6B3NIW6_9CYAN</name>
<organism evidence="3">
    <name type="scientific">Symploca sp. SIO1C4</name>
    <dbReference type="NCBI Taxonomy" id="2607765"/>
    <lineage>
        <taxon>Bacteria</taxon>
        <taxon>Bacillati</taxon>
        <taxon>Cyanobacteriota</taxon>
        <taxon>Cyanophyceae</taxon>
        <taxon>Coleofasciculales</taxon>
        <taxon>Coleofasciculaceae</taxon>
        <taxon>Symploca</taxon>
    </lineage>
</organism>
<feature type="domain" description="CHAT" evidence="2">
    <location>
        <begin position="175"/>
        <end position="466"/>
    </location>
</feature>